<feature type="region of interest" description="Disordered" evidence="1">
    <location>
        <begin position="433"/>
        <end position="457"/>
    </location>
</feature>
<dbReference type="PANTHER" id="PTHR46312:SF2">
    <property type="entry name" value="NUCLEOTIDE-BINDING OLIGOMERIZATION DOMAIN-CONTAINING PROTEIN 2-LIKE"/>
    <property type="match status" value="1"/>
</dbReference>
<evidence type="ECO:0000313" key="2">
    <source>
        <dbReference type="EMBL" id="CAL4236008.1"/>
    </source>
</evidence>
<reference evidence="2 3" key="1">
    <citation type="submission" date="2024-05" db="EMBL/GenBank/DDBJ databases">
        <authorList>
            <person name="Wallberg A."/>
        </authorList>
    </citation>
    <scope>NUCLEOTIDE SEQUENCE [LARGE SCALE GENOMIC DNA]</scope>
</reference>
<name>A0AAV2STJ6_MEGNR</name>
<evidence type="ECO:0000256" key="1">
    <source>
        <dbReference type="SAM" id="MobiDB-lite"/>
    </source>
</evidence>
<proteinExistence type="predicted"/>
<accession>A0AAV2STJ6</accession>
<evidence type="ECO:0000313" key="3">
    <source>
        <dbReference type="Proteomes" id="UP001497623"/>
    </source>
</evidence>
<dbReference type="PANTHER" id="PTHR46312">
    <property type="entry name" value="NACHT DOMAIN-CONTAINING PROTEIN"/>
    <property type="match status" value="1"/>
</dbReference>
<dbReference type="EMBL" id="CAXKWB010116481">
    <property type="protein sequence ID" value="CAL4236008.1"/>
    <property type="molecule type" value="Genomic_DNA"/>
</dbReference>
<dbReference type="Proteomes" id="UP001497623">
    <property type="component" value="Unassembled WGS sequence"/>
</dbReference>
<organism evidence="2 3">
    <name type="scientific">Meganyctiphanes norvegica</name>
    <name type="common">Northern krill</name>
    <name type="synonym">Thysanopoda norvegica</name>
    <dbReference type="NCBI Taxonomy" id="48144"/>
    <lineage>
        <taxon>Eukaryota</taxon>
        <taxon>Metazoa</taxon>
        <taxon>Ecdysozoa</taxon>
        <taxon>Arthropoda</taxon>
        <taxon>Crustacea</taxon>
        <taxon>Multicrustacea</taxon>
        <taxon>Malacostraca</taxon>
        <taxon>Eumalacostraca</taxon>
        <taxon>Eucarida</taxon>
        <taxon>Euphausiacea</taxon>
        <taxon>Euphausiidae</taxon>
        <taxon>Meganyctiphanes</taxon>
    </lineage>
</organism>
<dbReference type="InterPro" id="IPR027417">
    <property type="entry name" value="P-loop_NTPase"/>
</dbReference>
<dbReference type="AlphaFoldDB" id="A0AAV2STJ6"/>
<sequence>KYRLREVMTDVGLSFQMLKDIILSLNVLVILDGQDESPQNTLLIDLLRHIDTHHNMKLIITTRPGASISLQKIINRYTIPKIDLMLTGIALVKQFEFIRNYVVVMETDKDKQNCILESVSAALPHLNNCMGEILLSPLMLTLLTILWVSGDMPDSATTTHIFMRVNKILKGKLESRLLLKLKTISDDSLKSKLDEFEGYLKEVAYKSFCIKEANFEESTIDLLMKKLKHLELTDVNSEILGHYLFARKTRRGWEQIIQYSYRHLRMQEFDAAIHVVNVITSGNADDVVRIMKEIQDERYVNIRAHTLALLAERNPHHLTKYGRSIVDCEKAIIDKKGILDNRCVDGMLRLVSETQCNNQVVVDMVTVIMAQMPVWVVRSPSCLAALMVLLQQEPPEKLMLDFCGQTQAPAALTGCLPAIAKCDLVLELLLPDTPQEEDPSSPSAAGGGGHDTLLSAATPPGGIATMQQFSGCLHEEGLQRLPHYLESLQVGLSPAALHQLIQSTQQLPQLQSLGIWMRCGNLEDHIDLVGKLQPARDLVDTGVTLYNATDTDCPHIAALLQRCYTATPMYLWLKDSTIT</sequence>
<keyword evidence="3" id="KW-1185">Reference proteome</keyword>
<feature type="non-terminal residue" evidence="2">
    <location>
        <position position="1"/>
    </location>
</feature>
<feature type="non-terminal residue" evidence="2">
    <location>
        <position position="579"/>
    </location>
</feature>
<protein>
    <submittedName>
        <fullName evidence="2">Uncharacterized protein</fullName>
    </submittedName>
</protein>
<gene>
    <name evidence="2" type="ORF">MNOR_LOCUS40151</name>
</gene>
<dbReference type="Gene3D" id="3.40.50.300">
    <property type="entry name" value="P-loop containing nucleotide triphosphate hydrolases"/>
    <property type="match status" value="1"/>
</dbReference>
<comment type="caution">
    <text evidence="2">The sequence shown here is derived from an EMBL/GenBank/DDBJ whole genome shotgun (WGS) entry which is preliminary data.</text>
</comment>